<dbReference type="Gene3D" id="1.20.120.1080">
    <property type="match status" value="1"/>
</dbReference>
<keyword evidence="2" id="KW-0547">Nucleotide-binding</keyword>
<dbReference type="Proteomes" id="UP001151529">
    <property type="component" value="Chromosome 1"/>
</dbReference>
<dbReference type="AlphaFoldDB" id="A0A9Q0TPP6"/>
<evidence type="ECO:0000313" key="3">
    <source>
        <dbReference type="Proteomes" id="UP001151529"/>
    </source>
</evidence>
<comment type="caution">
    <text evidence="2">The sequence shown here is derived from an EMBL/GenBank/DDBJ whole genome shotgun (WGS) entry which is preliminary data.</text>
</comment>
<keyword evidence="1" id="KW-0472">Membrane</keyword>
<gene>
    <name evidence="2" type="ORF">OIU85_026963</name>
</gene>
<sequence>MFSIKLQMLLYGAIFGCLSPILSISAFLSYKSPFVYPKDEKQNVERAKLALLVDKNDGSNDMNNNDRLSDHLLMMVAYKKWEKILSEVSQGLLYLIKQLSSNGN</sequence>
<reference evidence="2" key="1">
    <citation type="submission" date="2022-11" db="EMBL/GenBank/DDBJ databases">
        <authorList>
            <person name="Hyden B.L."/>
            <person name="Feng K."/>
            <person name="Yates T."/>
            <person name="Jawdy S."/>
            <person name="Smart L.B."/>
            <person name="Muchero W."/>
        </authorList>
    </citation>
    <scope>NUCLEOTIDE SEQUENCE</scope>
    <source>
        <tissue evidence="2">Shoot tip</tissue>
    </source>
</reference>
<keyword evidence="1" id="KW-0812">Transmembrane</keyword>
<keyword evidence="2" id="KW-0347">Helicase</keyword>
<evidence type="ECO:0000256" key="1">
    <source>
        <dbReference type="SAM" id="Phobius"/>
    </source>
</evidence>
<name>A0A9Q0TPP6_SALVM</name>
<dbReference type="OrthoDB" id="1693584at2759"/>
<dbReference type="PROSITE" id="PS51257">
    <property type="entry name" value="PROKAR_LIPOPROTEIN"/>
    <property type="match status" value="1"/>
</dbReference>
<accession>A0A9Q0TPP6</accession>
<proteinExistence type="predicted"/>
<dbReference type="EMBL" id="JAPFFL010000007">
    <property type="protein sequence ID" value="KAJ6715517.1"/>
    <property type="molecule type" value="Genomic_DNA"/>
</dbReference>
<dbReference type="Pfam" id="PF21010">
    <property type="entry name" value="HA2_C"/>
    <property type="match status" value="1"/>
</dbReference>
<keyword evidence="2" id="KW-0378">Hydrolase</keyword>
<reference evidence="2" key="2">
    <citation type="journal article" date="2023" name="Int. J. Mol. Sci.">
        <title>De Novo Assembly and Annotation of 11 Diverse Shrub Willow (Salix) Genomes Reveals Novel Gene Organization in Sex-Linked Regions.</title>
        <authorList>
            <person name="Hyden B."/>
            <person name="Feng K."/>
            <person name="Yates T.B."/>
            <person name="Jawdy S."/>
            <person name="Cereghino C."/>
            <person name="Smart L.B."/>
            <person name="Muchero W."/>
        </authorList>
    </citation>
    <scope>NUCLEOTIDE SEQUENCE [LARGE SCALE GENOMIC DNA]</scope>
    <source>
        <tissue evidence="2">Shoot tip</tissue>
    </source>
</reference>
<organism evidence="2 3">
    <name type="scientific">Salix viminalis</name>
    <name type="common">Common osier</name>
    <name type="synonym">Basket willow</name>
    <dbReference type="NCBI Taxonomy" id="40686"/>
    <lineage>
        <taxon>Eukaryota</taxon>
        <taxon>Viridiplantae</taxon>
        <taxon>Streptophyta</taxon>
        <taxon>Embryophyta</taxon>
        <taxon>Tracheophyta</taxon>
        <taxon>Spermatophyta</taxon>
        <taxon>Magnoliopsida</taxon>
        <taxon>eudicotyledons</taxon>
        <taxon>Gunneridae</taxon>
        <taxon>Pentapetalae</taxon>
        <taxon>rosids</taxon>
        <taxon>fabids</taxon>
        <taxon>Malpighiales</taxon>
        <taxon>Salicaceae</taxon>
        <taxon>Saliceae</taxon>
        <taxon>Salix</taxon>
    </lineage>
</organism>
<feature type="transmembrane region" description="Helical" evidence="1">
    <location>
        <begin position="6"/>
        <end position="28"/>
    </location>
</feature>
<keyword evidence="1" id="KW-1133">Transmembrane helix</keyword>
<keyword evidence="2" id="KW-0067">ATP-binding</keyword>
<protein>
    <submittedName>
        <fullName evidence="2">ATP-DEPENDENT RNA HELICASE</fullName>
    </submittedName>
</protein>
<keyword evidence="3" id="KW-1185">Reference proteome</keyword>
<evidence type="ECO:0000313" key="2">
    <source>
        <dbReference type="EMBL" id="KAJ6715517.1"/>
    </source>
</evidence>
<dbReference type="GO" id="GO:0004386">
    <property type="term" value="F:helicase activity"/>
    <property type="evidence" value="ECO:0007669"/>
    <property type="project" value="UniProtKB-KW"/>
</dbReference>